<dbReference type="PANTHER" id="PTHR11802">
    <property type="entry name" value="SERINE PROTEASE FAMILY S10 SERINE CARBOXYPEPTIDASE"/>
    <property type="match status" value="1"/>
</dbReference>
<dbReference type="InterPro" id="IPR001563">
    <property type="entry name" value="Peptidase_S10"/>
</dbReference>
<keyword evidence="3" id="KW-1185">Reference proteome</keyword>
<dbReference type="InterPro" id="IPR029058">
    <property type="entry name" value="AB_hydrolase_fold"/>
</dbReference>
<dbReference type="Gramene" id="CDP01265">
    <property type="protein sequence ID" value="CDP01265"/>
    <property type="gene ID" value="GSCOC_T00034853001"/>
</dbReference>
<evidence type="ECO:0008006" key="4">
    <source>
        <dbReference type="Google" id="ProtNLM"/>
    </source>
</evidence>
<evidence type="ECO:0000313" key="3">
    <source>
        <dbReference type="Proteomes" id="UP000295252"/>
    </source>
</evidence>
<dbReference type="FunCoup" id="A0A068TYA0">
    <property type="interactions" value="1986"/>
</dbReference>
<dbReference type="EMBL" id="HG739090">
    <property type="protein sequence ID" value="CDP01265.1"/>
    <property type="molecule type" value="Genomic_DNA"/>
</dbReference>
<reference evidence="3" key="1">
    <citation type="journal article" date="2014" name="Science">
        <title>The coffee genome provides insight into the convergent evolution of caffeine biosynthesis.</title>
        <authorList>
            <person name="Denoeud F."/>
            <person name="Carretero-Paulet L."/>
            <person name="Dereeper A."/>
            <person name="Droc G."/>
            <person name="Guyot R."/>
            <person name="Pietrella M."/>
            <person name="Zheng C."/>
            <person name="Alberti A."/>
            <person name="Anthony F."/>
            <person name="Aprea G."/>
            <person name="Aury J.M."/>
            <person name="Bento P."/>
            <person name="Bernard M."/>
            <person name="Bocs S."/>
            <person name="Campa C."/>
            <person name="Cenci A."/>
            <person name="Combes M.C."/>
            <person name="Crouzillat D."/>
            <person name="Da Silva C."/>
            <person name="Daddiego L."/>
            <person name="De Bellis F."/>
            <person name="Dussert S."/>
            <person name="Garsmeur O."/>
            <person name="Gayraud T."/>
            <person name="Guignon V."/>
            <person name="Jahn K."/>
            <person name="Jamilloux V."/>
            <person name="Joet T."/>
            <person name="Labadie K."/>
            <person name="Lan T."/>
            <person name="Leclercq J."/>
            <person name="Lepelley M."/>
            <person name="Leroy T."/>
            <person name="Li L.T."/>
            <person name="Librado P."/>
            <person name="Lopez L."/>
            <person name="Munoz A."/>
            <person name="Noel B."/>
            <person name="Pallavicini A."/>
            <person name="Perrotta G."/>
            <person name="Poncet V."/>
            <person name="Pot D."/>
            <person name="Priyono X."/>
            <person name="Rigoreau M."/>
            <person name="Rouard M."/>
            <person name="Rozas J."/>
            <person name="Tranchant-Dubreuil C."/>
            <person name="VanBuren R."/>
            <person name="Zhang Q."/>
            <person name="Andrade A.C."/>
            <person name="Argout X."/>
            <person name="Bertrand B."/>
            <person name="de Kochko A."/>
            <person name="Graziosi G."/>
            <person name="Henry R.J."/>
            <person name="Jayarama X."/>
            <person name="Ming R."/>
            <person name="Nagai C."/>
            <person name="Rounsley S."/>
            <person name="Sankoff D."/>
            <person name="Giuliano G."/>
            <person name="Albert V.A."/>
            <person name="Wincker P."/>
            <person name="Lashermes P."/>
        </authorList>
    </citation>
    <scope>NUCLEOTIDE SEQUENCE [LARGE SCALE GENOMIC DNA]</scope>
    <source>
        <strain evidence="3">cv. DH200-94</strain>
    </source>
</reference>
<dbReference type="OMA" id="NKWANNE"/>
<evidence type="ECO:0000313" key="2">
    <source>
        <dbReference type="EMBL" id="CDP01265.1"/>
    </source>
</evidence>
<protein>
    <recommendedName>
        <fullName evidence="4">Serine carboxypeptidase-like 7</fullName>
    </recommendedName>
</protein>
<accession>A0A068TYA0</accession>
<dbReference type="InParanoid" id="A0A068TYA0"/>
<gene>
    <name evidence="2" type="ORF">GSCOC_T00034853001</name>
</gene>
<dbReference type="Pfam" id="PF00450">
    <property type="entry name" value="Peptidase_S10"/>
    <property type="match status" value="1"/>
</dbReference>
<dbReference type="PANTHER" id="PTHR11802:SF29">
    <property type="entry name" value="SERINE CARBOXYPEPTIDASE-LIKE 19"/>
    <property type="match status" value="1"/>
</dbReference>
<dbReference type="Proteomes" id="UP000295252">
    <property type="component" value="Chromosome II"/>
</dbReference>
<dbReference type="GO" id="GO:0006508">
    <property type="term" value="P:proteolysis"/>
    <property type="evidence" value="ECO:0007669"/>
    <property type="project" value="InterPro"/>
</dbReference>
<dbReference type="GO" id="GO:0016747">
    <property type="term" value="F:acyltransferase activity, transferring groups other than amino-acyl groups"/>
    <property type="evidence" value="ECO:0007669"/>
    <property type="project" value="TreeGrafter"/>
</dbReference>
<dbReference type="OrthoDB" id="443318at2759"/>
<proteinExistence type="inferred from homology"/>
<dbReference type="AlphaFoldDB" id="A0A068TYA0"/>
<dbReference type="GO" id="GO:0019748">
    <property type="term" value="P:secondary metabolic process"/>
    <property type="evidence" value="ECO:0007669"/>
    <property type="project" value="TreeGrafter"/>
</dbReference>
<dbReference type="SUPFAM" id="SSF53474">
    <property type="entry name" value="alpha/beta-Hydrolases"/>
    <property type="match status" value="1"/>
</dbReference>
<dbReference type="FunFam" id="3.40.50.1820:FF:000072">
    <property type="entry name" value="Serine carboxypeptidase-like 19"/>
    <property type="match status" value="1"/>
</dbReference>
<organism evidence="2 3">
    <name type="scientific">Coffea canephora</name>
    <name type="common">Robusta coffee</name>
    <dbReference type="NCBI Taxonomy" id="49390"/>
    <lineage>
        <taxon>Eukaryota</taxon>
        <taxon>Viridiplantae</taxon>
        <taxon>Streptophyta</taxon>
        <taxon>Embryophyta</taxon>
        <taxon>Tracheophyta</taxon>
        <taxon>Spermatophyta</taxon>
        <taxon>Magnoliopsida</taxon>
        <taxon>eudicotyledons</taxon>
        <taxon>Gunneridae</taxon>
        <taxon>Pentapetalae</taxon>
        <taxon>asterids</taxon>
        <taxon>lamiids</taxon>
        <taxon>Gentianales</taxon>
        <taxon>Rubiaceae</taxon>
        <taxon>Ixoroideae</taxon>
        <taxon>Gardenieae complex</taxon>
        <taxon>Bertiereae - Coffeeae clade</taxon>
        <taxon>Coffeeae</taxon>
        <taxon>Coffea</taxon>
    </lineage>
</organism>
<dbReference type="PRINTS" id="PR00724">
    <property type="entry name" value="CRBOXYPTASEC"/>
</dbReference>
<dbReference type="Gene3D" id="3.40.50.1820">
    <property type="entry name" value="alpha/beta hydrolase"/>
    <property type="match status" value="1"/>
</dbReference>
<sequence length="495" mass="55196">MTEHVRPSCSTGKLRILIRSSLFSYLILPLVLLQLCSNLASAGSPVKFLPGFEGPLPFELETGYIGVDESEDVQLFYYFVKSESSPETDPLVLWLSGGNCCTSFSGLAYEIGPIKFEQVLYHGTLPKLLLNPYSWTKVASIIFVDLPVASGFSYARTAKASQSTVLQACNQAYEFLRKWLVDHPEFISSPVYIGGDSKAGISVPIVTQLISDGNAVGIEPHIDLKGYILGNPVTTPGDGNYAIQFTHGMGLISDELYESLKLSCKGEYQNIDPSNALCLQNMEAYNQASNHFSASFAHILEPYCPYASPKPNNLFTGRRSTIQVFCEKTRELKIQELAAPFTDGYRLVYHWANDESVQEALHVRKGSIGEWIRCNCRYPFIRNIGNSLPYHANLSIRGYRSLIYSGDHDMVVPHFGTQAWVKSLNYPIIDDWRQWILQGQVAGEEAILLLSTSLLNVEQCLKGGYLISLYKQKLFASQNSPSRYAYFQGVAFLSK</sequence>
<name>A0A068TYA0_COFCA</name>
<comment type="similarity">
    <text evidence="1">Belongs to the peptidase S10 family.</text>
</comment>
<dbReference type="PhylomeDB" id="A0A068TYA0"/>
<evidence type="ECO:0000256" key="1">
    <source>
        <dbReference type="ARBA" id="ARBA00009431"/>
    </source>
</evidence>
<dbReference type="GO" id="GO:0004185">
    <property type="term" value="F:serine-type carboxypeptidase activity"/>
    <property type="evidence" value="ECO:0007669"/>
    <property type="project" value="InterPro"/>
</dbReference>